<evidence type="ECO:0000313" key="2">
    <source>
        <dbReference type="Proteomes" id="UP000664859"/>
    </source>
</evidence>
<dbReference type="EMBL" id="JAFCMP010000235">
    <property type="protein sequence ID" value="KAG5182638.1"/>
    <property type="molecule type" value="Genomic_DNA"/>
</dbReference>
<evidence type="ECO:0000313" key="1">
    <source>
        <dbReference type="EMBL" id="KAG5182638.1"/>
    </source>
</evidence>
<comment type="caution">
    <text evidence="1">The sequence shown here is derived from an EMBL/GenBank/DDBJ whole genome shotgun (WGS) entry which is preliminary data.</text>
</comment>
<protein>
    <submittedName>
        <fullName evidence="1">Uncharacterized protein</fullName>
    </submittedName>
</protein>
<dbReference type="Proteomes" id="UP000664859">
    <property type="component" value="Unassembled WGS sequence"/>
</dbReference>
<keyword evidence="2" id="KW-1185">Reference proteome</keyword>
<name>A0A835YXP8_9STRA</name>
<gene>
    <name evidence="1" type="ORF">JKP88DRAFT_245515</name>
</gene>
<accession>A0A835YXP8</accession>
<dbReference type="AlphaFoldDB" id="A0A835YXP8"/>
<sequence>MPCTSTLIHKLTTWLHERRSPYAVVRWLEQVHPEALSDDLAHIRSLWRRTYGNSVVKRGDEYKVGMEQAVRRAERMICHAKSDEERVWAEHVKARTGEFDSLSFSSQYELKVNGSLQKSAAHSYTGSVSVDGLLAVLVRQPAFVTELRPPMRQAGSNVAQIPQQISADEKVLTGCDTLQAGAEVHDHEVTQTARCSLPVQTCAAHTSREANCKVGPHMAVQRNEPPSTQVQAQCQAQSVSSNHRGAIPGLHDDTLCSAAQRQSVSCRLSSSSSSMHLPAAAHIDSSTAQQQCCSAYLAAMKVNNSSKDGCMPLNAAVDVDGELPTVVAAVAAPAFT</sequence>
<reference evidence="1" key="1">
    <citation type="submission" date="2021-02" db="EMBL/GenBank/DDBJ databases">
        <title>First Annotated Genome of the Yellow-green Alga Tribonema minus.</title>
        <authorList>
            <person name="Mahan K.M."/>
        </authorList>
    </citation>
    <scope>NUCLEOTIDE SEQUENCE</scope>
    <source>
        <strain evidence="1">UTEX B ZZ1240</strain>
    </source>
</reference>
<organism evidence="1 2">
    <name type="scientific">Tribonema minus</name>
    <dbReference type="NCBI Taxonomy" id="303371"/>
    <lineage>
        <taxon>Eukaryota</taxon>
        <taxon>Sar</taxon>
        <taxon>Stramenopiles</taxon>
        <taxon>Ochrophyta</taxon>
        <taxon>PX clade</taxon>
        <taxon>Xanthophyceae</taxon>
        <taxon>Tribonematales</taxon>
        <taxon>Tribonemataceae</taxon>
        <taxon>Tribonema</taxon>
    </lineage>
</organism>
<proteinExistence type="predicted"/>
<feature type="non-terminal residue" evidence="1">
    <location>
        <position position="336"/>
    </location>
</feature>